<dbReference type="EMBL" id="FUZF01000028">
    <property type="protein sequence ID" value="SKC09681.1"/>
    <property type="molecule type" value="Genomic_DNA"/>
</dbReference>
<reference evidence="2" key="1">
    <citation type="submission" date="2017-02" db="EMBL/GenBank/DDBJ databases">
        <authorList>
            <person name="Varghese N."/>
            <person name="Submissions S."/>
        </authorList>
    </citation>
    <scope>NUCLEOTIDE SEQUENCE [LARGE SCALE GENOMIC DNA]</scope>
    <source>
        <strain evidence="2">DSM 24091</strain>
    </source>
</reference>
<gene>
    <name evidence="1" type="ORF">SAMN05660841_04203</name>
</gene>
<keyword evidence="2" id="KW-1185">Reference proteome</keyword>
<dbReference type="OrthoDB" id="710039at2"/>
<evidence type="ECO:0000313" key="2">
    <source>
        <dbReference type="Proteomes" id="UP000190150"/>
    </source>
</evidence>
<dbReference type="Proteomes" id="UP000190150">
    <property type="component" value="Unassembled WGS sequence"/>
</dbReference>
<name>A0A1T5GMS6_9SPHI</name>
<evidence type="ECO:0000313" key="1">
    <source>
        <dbReference type="EMBL" id="SKC09681.1"/>
    </source>
</evidence>
<accession>A0A1T5GMS6</accession>
<sequence>MENMTIISLDDISADYLRLNIESDNKPSGAIDFISEKINFNIIGPSFFKGMVPIRNIDLEFKDGKLIFIFDSKKKLSFDCSLEGFEKVSTHIKAYGNPSNK</sequence>
<organism evidence="1 2">
    <name type="scientific">Sphingobacterium nematocida</name>
    <dbReference type="NCBI Taxonomy" id="1513896"/>
    <lineage>
        <taxon>Bacteria</taxon>
        <taxon>Pseudomonadati</taxon>
        <taxon>Bacteroidota</taxon>
        <taxon>Sphingobacteriia</taxon>
        <taxon>Sphingobacteriales</taxon>
        <taxon>Sphingobacteriaceae</taxon>
        <taxon>Sphingobacterium</taxon>
    </lineage>
</organism>
<dbReference type="RefSeq" id="WP_079645827.1">
    <property type="nucleotide sequence ID" value="NZ_FUZF01000028.1"/>
</dbReference>
<dbReference type="STRING" id="1513896.SAMN05660841_04203"/>
<protein>
    <submittedName>
        <fullName evidence="1">Uncharacterized protein</fullName>
    </submittedName>
</protein>
<dbReference type="AlphaFoldDB" id="A0A1T5GMS6"/>
<proteinExistence type="predicted"/>